<dbReference type="Proteomes" id="UP000475862">
    <property type="component" value="Unassembled WGS sequence"/>
</dbReference>
<proteinExistence type="predicted"/>
<feature type="transmembrane region" description="Helical" evidence="1">
    <location>
        <begin position="105"/>
        <end position="128"/>
    </location>
</feature>
<dbReference type="EMBL" id="VYZN01000038">
    <property type="protein sequence ID" value="KAE9532647.1"/>
    <property type="molecule type" value="Genomic_DNA"/>
</dbReference>
<protein>
    <submittedName>
        <fullName evidence="2">Uncharacterized protein</fullName>
    </submittedName>
</protein>
<keyword evidence="1" id="KW-0472">Membrane</keyword>
<organism evidence="2 3">
    <name type="scientific">Aphis glycines</name>
    <name type="common">Soybean aphid</name>
    <dbReference type="NCBI Taxonomy" id="307491"/>
    <lineage>
        <taxon>Eukaryota</taxon>
        <taxon>Metazoa</taxon>
        <taxon>Ecdysozoa</taxon>
        <taxon>Arthropoda</taxon>
        <taxon>Hexapoda</taxon>
        <taxon>Insecta</taxon>
        <taxon>Pterygota</taxon>
        <taxon>Neoptera</taxon>
        <taxon>Paraneoptera</taxon>
        <taxon>Hemiptera</taxon>
        <taxon>Sternorrhyncha</taxon>
        <taxon>Aphidomorpha</taxon>
        <taxon>Aphidoidea</taxon>
        <taxon>Aphididae</taxon>
        <taxon>Aphidini</taxon>
        <taxon>Aphis</taxon>
        <taxon>Aphis</taxon>
    </lineage>
</organism>
<gene>
    <name evidence="2" type="ORF">AGLY_009728</name>
</gene>
<comment type="caution">
    <text evidence="2">The sequence shown here is derived from an EMBL/GenBank/DDBJ whole genome shotgun (WGS) entry which is preliminary data.</text>
</comment>
<keyword evidence="1" id="KW-0812">Transmembrane</keyword>
<keyword evidence="3" id="KW-1185">Reference proteome</keyword>
<dbReference type="AlphaFoldDB" id="A0A6G0TGN5"/>
<feature type="transmembrane region" description="Helical" evidence="1">
    <location>
        <begin position="200"/>
        <end position="221"/>
    </location>
</feature>
<name>A0A6G0TGN5_APHGL</name>
<sequence>MIHCENHVVKTLSFIPYLGETMDKKGSPNFFIQGLQKISNALSGPKISTRIFTSYGGRVLVRLGLFTDHSLKTLDVDDGNCWLTSLDRIKQFQEHHYSKSPLHLFVDYFFCFAGNSSINLLCYVVMTVRHCLSLTRYSVITIFSFNVFFTLRAYNKKNIKHNSVCLTHGVQRCDQMAGNGILLRYCRSPYTKIDGRRSGLSAASVTGLLLSLVLVGGRIAVELGPGQRCRWSASC</sequence>
<reference evidence="2 3" key="1">
    <citation type="submission" date="2019-08" db="EMBL/GenBank/DDBJ databases">
        <title>The genome of the soybean aphid Biotype 1, its phylome, world population structure and adaptation to the North American continent.</title>
        <authorList>
            <person name="Giordano R."/>
            <person name="Donthu R.K."/>
            <person name="Hernandez A.G."/>
            <person name="Wright C.L."/>
            <person name="Zimin A.V."/>
        </authorList>
    </citation>
    <scope>NUCLEOTIDE SEQUENCE [LARGE SCALE GENOMIC DNA]</scope>
    <source>
        <tissue evidence="2">Whole aphids</tissue>
    </source>
</reference>
<evidence type="ECO:0000313" key="3">
    <source>
        <dbReference type="Proteomes" id="UP000475862"/>
    </source>
</evidence>
<evidence type="ECO:0000256" key="1">
    <source>
        <dbReference type="SAM" id="Phobius"/>
    </source>
</evidence>
<feature type="transmembrane region" description="Helical" evidence="1">
    <location>
        <begin position="134"/>
        <end position="154"/>
    </location>
</feature>
<evidence type="ECO:0000313" key="2">
    <source>
        <dbReference type="EMBL" id="KAE9532647.1"/>
    </source>
</evidence>
<keyword evidence="1" id="KW-1133">Transmembrane helix</keyword>
<accession>A0A6G0TGN5</accession>